<proteinExistence type="predicted"/>
<dbReference type="Proteomes" id="UP001207468">
    <property type="component" value="Unassembled WGS sequence"/>
</dbReference>
<evidence type="ECO:0000313" key="1">
    <source>
        <dbReference type="EMBL" id="KAI9511429.1"/>
    </source>
</evidence>
<name>A0ACC0UI96_9AGAM</name>
<dbReference type="EMBL" id="JAGFNK010000022">
    <property type="protein sequence ID" value="KAI9511429.1"/>
    <property type="molecule type" value="Genomic_DNA"/>
</dbReference>
<protein>
    <submittedName>
        <fullName evidence="1">Uncharacterized protein</fullName>
    </submittedName>
</protein>
<organism evidence="1 2">
    <name type="scientific">Russula earlei</name>
    <dbReference type="NCBI Taxonomy" id="71964"/>
    <lineage>
        <taxon>Eukaryota</taxon>
        <taxon>Fungi</taxon>
        <taxon>Dikarya</taxon>
        <taxon>Basidiomycota</taxon>
        <taxon>Agaricomycotina</taxon>
        <taxon>Agaricomycetes</taxon>
        <taxon>Russulales</taxon>
        <taxon>Russulaceae</taxon>
        <taxon>Russula</taxon>
    </lineage>
</organism>
<reference evidence="1" key="1">
    <citation type="submission" date="2021-03" db="EMBL/GenBank/DDBJ databases">
        <title>Evolutionary priming and transition to the ectomycorrhizal habit in an iconic lineage of mushroom-forming fungi: is preadaptation a requirement?</title>
        <authorList>
            <consortium name="DOE Joint Genome Institute"/>
            <person name="Looney B.P."/>
            <person name="Miyauchi S."/>
            <person name="Morin E."/>
            <person name="Drula E."/>
            <person name="Courty P.E."/>
            <person name="Chicoki N."/>
            <person name="Fauchery L."/>
            <person name="Kohler A."/>
            <person name="Kuo A."/>
            <person name="LaButti K."/>
            <person name="Pangilinan J."/>
            <person name="Lipzen A."/>
            <person name="Riley R."/>
            <person name="Andreopoulos W."/>
            <person name="He G."/>
            <person name="Johnson J."/>
            <person name="Barry K.W."/>
            <person name="Grigoriev I.V."/>
            <person name="Nagy L."/>
            <person name="Hibbett D."/>
            <person name="Henrissat B."/>
            <person name="Matheny P.B."/>
            <person name="Labbe J."/>
            <person name="Martin A.F."/>
        </authorList>
    </citation>
    <scope>NUCLEOTIDE SEQUENCE</scope>
    <source>
        <strain evidence="1">BPL698</strain>
    </source>
</reference>
<sequence length="89" mass="9531">FVVCRNVILTCSCLVLFCLAFHVPLPPLITWLVATILNNSFNGTSTTSRSFSSPSRTHAHSCTPLPAPLGHQASDPGHDLHLLSVPPCP</sequence>
<keyword evidence="2" id="KW-1185">Reference proteome</keyword>
<evidence type="ECO:0000313" key="2">
    <source>
        <dbReference type="Proteomes" id="UP001207468"/>
    </source>
</evidence>
<gene>
    <name evidence="1" type="ORF">F5148DRAFT_1171514</name>
</gene>
<accession>A0ACC0UI96</accession>
<comment type="caution">
    <text evidence="1">The sequence shown here is derived from an EMBL/GenBank/DDBJ whole genome shotgun (WGS) entry which is preliminary data.</text>
</comment>
<feature type="non-terminal residue" evidence="1">
    <location>
        <position position="1"/>
    </location>
</feature>